<dbReference type="InterPro" id="IPR050155">
    <property type="entry name" value="HAD-like_hydrolase_sf"/>
</dbReference>
<dbReference type="GO" id="GO:0008967">
    <property type="term" value="F:phosphoglycolate phosphatase activity"/>
    <property type="evidence" value="ECO:0007669"/>
    <property type="project" value="TreeGrafter"/>
</dbReference>
<dbReference type="OrthoDB" id="368044at2"/>
<comment type="caution">
    <text evidence="1">The sequence shown here is derived from an EMBL/GenBank/DDBJ whole genome shotgun (WGS) entry which is preliminary data.</text>
</comment>
<evidence type="ECO:0000313" key="2">
    <source>
        <dbReference type="Proteomes" id="UP000031532"/>
    </source>
</evidence>
<dbReference type="GO" id="GO:0006281">
    <property type="term" value="P:DNA repair"/>
    <property type="evidence" value="ECO:0007669"/>
    <property type="project" value="TreeGrafter"/>
</dbReference>
<dbReference type="Proteomes" id="UP000031532">
    <property type="component" value="Unassembled WGS sequence"/>
</dbReference>
<accession>A0A9X5E0N0</accession>
<gene>
    <name evidence="1" type="ORF">QH73_0001105</name>
</gene>
<dbReference type="Gene3D" id="3.40.50.1000">
    <property type="entry name" value="HAD superfamily/HAD-like"/>
    <property type="match status" value="1"/>
</dbReference>
<dbReference type="GO" id="GO:0005829">
    <property type="term" value="C:cytosol"/>
    <property type="evidence" value="ECO:0007669"/>
    <property type="project" value="TreeGrafter"/>
</dbReference>
<name>A0A9X5E0N0_9CYAN</name>
<dbReference type="InterPro" id="IPR023214">
    <property type="entry name" value="HAD_sf"/>
</dbReference>
<dbReference type="EMBL" id="JTJC03000001">
    <property type="protein sequence ID" value="NHC33275.1"/>
    <property type="molecule type" value="Genomic_DNA"/>
</dbReference>
<reference evidence="1 2" key="1">
    <citation type="journal article" date="2015" name="Genome Announc.">
        <title>Draft Genome Sequence of the Terrestrial Cyanobacterium Scytonema millei VB511283, Isolated from Eastern India.</title>
        <authorList>
            <person name="Sen D."/>
            <person name="Chandrababunaidu M.M."/>
            <person name="Singh D."/>
            <person name="Sanghi N."/>
            <person name="Ghorai A."/>
            <person name="Mishra G.P."/>
            <person name="Madduluri M."/>
            <person name="Adhikary S.P."/>
            <person name="Tripathy S."/>
        </authorList>
    </citation>
    <scope>NUCLEOTIDE SEQUENCE [LARGE SCALE GENOMIC DNA]</scope>
    <source>
        <strain evidence="1 2">VB511283</strain>
    </source>
</reference>
<dbReference type="RefSeq" id="WP_039714896.1">
    <property type="nucleotide sequence ID" value="NZ_JTJC03000001.1"/>
</dbReference>
<evidence type="ECO:0000313" key="1">
    <source>
        <dbReference type="EMBL" id="NHC33275.1"/>
    </source>
</evidence>
<dbReference type="SUPFAM" id="SSF56784">
    <property type="entry name" value="HAD-like"/>
    <property type="match status" value="1"/>
</dbReference>
<proteinExistence type="predicted"/>
<sequence>MSANAPTILALDFDGVICDGLPEYFATAWRTYCKIWLPSSQTPLDDLTPQFDRLRPVIETGWEMPVLIRALLSGVTEAEIWQNWSAIAQKLLQQDNLTAAEVGKQLDTIRDEWISTDLDSWLDLHRFYPGVLERLHSLIDSPVKPLIITTKEGRFVERLLQRQGIQLPSQSVLGKEIKRPKYQIIRELIAIATQTPVLLWFVEDRLKTLQLVQQQADLEDVKLFLADWGYNTAAERELAQQNPRIQLLSLAQFAEDFSAWS</sequence>
<keyword evidence="1" id="KW-0378">Hydrolase</keyword>
<dbReference type="AlphaFoldDB" id="A0A9X5E0N0"/>
<dbReference type="InterPro" id="IPR036412">
    <property type="entry name" value="HAD-like_sf"/>
</dbReference>
<organism evidence="1 2">
    <name type="scientific">Scytonema millei VB511283</name>
    <dbReference type="NCBI Taxonomy" id="1245923"/>
    <lineage>
        <taxon>Bacteria</taxon>
        <taxon>Bacillati</taxon>
        <taxon>Cyanobacteriota</taxon>
        <taxon>Cyanophyceae</taxon>
        <taxon>Nostocales</taxon>
        <taxon>Scytonemataceae</taxon>
        <taxon>Scytonema</taxon>
    </lineage>
</organism>
<keyword evidence="2" id="KW-1185">Reference proteome</keyword>
<dbReference type="PANTHER" id="PTHR43434:SF21">
    <property type="entry name" value="SLL0295 PROTEIN"/>
    <property type="match status" value="1"/>
</dbReference>
<protein>
    <submittedName>
        <fullName evidence="1">HAD family hydrolase</fullName>
    </submittedName>
</protein>
<dbReference type="PANTHER" id="PTHR43434">
    <property type="entry name" value="PHOSPHOGLYCOLATE PHOSPHATASE"/>
    <property type="match status" value="1"/>
</dbReference>